<feature type="transmembrane region" description="Helical" evidence="1">
    <location>
        <begin position="6"/>
        <end position="24"/>
    </location>
</feature>
<feature type="transmembrane region" description="Helical" evidence="1">
    <location>
        <begin position="284"/>
        <end position="303"/>
    </location>
</feature>
<keyword evidence="1" id="KW-0472">Membrane</keyword>
<feature type="transmembrane region" description="Helical" evidence="1">
    <location>
        <begin position="227"/>
        <end position="245"/>
    </location>
</feature>
<evidence type="ECO:0008006" key="4">
    <source>
        <dbReference type="Google" id="ProtNLM"/>
    </source>
</evidence>
<keyword evidence="1" id="KW-0812">Transmembrane</keyword>
<sequence length="318" mass="34783">MNAVEIVRVLCVILFAAVALVSVIQRRRWHAWLRDIEPVLAKHRVTLSDDGKYHWVATSDAAPDIVVEGYDELALPPGADSEKIESKTSTRLKMPLPGGGLLMIPPDIVEKLLGPMPPVPRVRTEDARFDEALATFAQNGTLPQWPGGELFPSAMDRAFLLTHRLRWLRWNDDQFEAAFEPRMPGEAVPLLAFALALRKRQSGRGVPTPVPDEVSLPPQPAAINRNTIGVIVIAAFFLAFFSWLAPATIGPLNDVVSQHVCGIEGLQYHSEGVQCPNGRDVTEAALAAGASIGLLLVLSVRFLTSLLRSLHPEERPVA</sequence>
<dbReference type="Proteomes" id="UP001611383">
    <property type="component" value="Chromosome"/>
</dbReference>
<gene>
    <name evidence="2" type="ORF">F0U60_41480</name>
</gene>
<evidence type="ECO:0000313" key="2">
    <source>
        <dbReference type="EMBL" id="WNG49876.1"/>
    </source>
</evidence>
<accession>A0ABY9X3C2</accession>
<proteinExistence type="predicted"/>
<evidence type="ECO:0000313" key="3">
    <source>
        <dbReference type="Proteomes" id="UP001611383"/>
    </source>
</evidence>
<name>A0ABY9X3C2_9BACT</name>
<protein>
    <recommendedName>
        <fullName evidence="4">DUF2207 domain-containing protein</fullName>
    </recommendedName>
</protein>
<reference evidence="2 3" key="1">
    <citation type="submission" date="2019-08" db="EMBL/GenBank/DDBJ databases">
        <title>Archangium and Cystobacter genomes.</title>
        <authorList>
            <person name="Chen I.-C.K."/>
            <person name="Wielgoss S."/>
        </authorList>
    </citation>
    <scope>NUCLEOTIDE SEQUENCE [LARGE SCALE GENOMIC DNA]</scope>
    <source>
        <strain evidence="2 3">Cbm 6</strain>
    </source>
</reference>
<dbReference type="RefSeq" id="WP_395808301.1">
    <property type="nucleotide sequence ID" value="NZ_CP043494.1"/>
</dbReference>
<dbReference type="EMBL" id="CP043494">
    <property type="protein sequence ID" value="WNG49876.1"/>
    <property type="molecule type" value="Genomic_DNA"/>
</dbReference>
<keyword evidence="1" id="KW-1133">Transmembrane helix</keyword>
<evidence type="ECO:0000256" key="1">
    <source>
        <dbReference type="SAM" id="Phobius"/>
    </source>
</evidence>
<keyword evidence="3" id="KW-1185">Reference proteome</keyword>
<organism evidence="2 3">
    <name type="scientific">Archangium minus</name>
    <dbReference type="NCBI Taxonomy" id="83450"/>
    <lineage>
        <taxon>Bacteria</taxon>
        <taxon>Pseudomonadati</taxon>
        <taxon>Myxococcota</taxon>
        <taxon>Myxococcia</taxon>
        <taxon>Myxococcales</taxon>
        <taxon>Cystobacterineae</taxon>
        <taxon>Archangiaceae</taxon>
        <taxon>Archangium</taxon>
    </lineage>
</organism>